<dbReference type="SUPFAM" id="SSF46955">
    <property type="entry name" value="Putative DNA-binding domain"/>
    <property type="match status" value="2"/>
</dbReference>
<dbReference type="Pfam" id="PF12728">
    <property type="entry name" value="HTH_17"/>
    <property type="match status" value="2"/>
</dbReference>
<proteinExistence type="predicted"/>
<reference evidence="2 3" key="1">
    <citation type="submission" date="2022-06" db="EMBL/GenBank/DDBJ databases">
        <authorList>
            <person name="So Y."/>
        </authorList>
    </citation>
    <scope>NUCLEOTIDE SEQUENCE [LARGE SCALE GENOMIC DNA]</scope>
    <source>
        <strain evidence="2 3">STR3</strain>
    </source>
</reference>
<feature type="domain" description="Helix-turn-helix" evidence="1">
    <location>
        <begin position="13"/>
        <end position="59"/>
    </location>
</feature>
<accession>A0ABT1KRE5</accession>
<gene>
    <name evidence="2" type="ORF">NCI01_00750</name>
</gene>
<dbReference type="RefSeq" id="WP_254179557.1">
    <property type="nucleotide sequence ID" value="NZ_JANARS010000001.1"/>
</dbReference>
<sequence>MKRQNEDCCAPVMTGEDLSRYLGVPVATLYAWRNKRTGPNSGRDGRYLRYMRAEVDVWLGFHSCVALMSPAEMSHYLRYSVATLRNWRSRGEGPGYARVGKHIRYPREGADAFLTGNAA</sequence>
<dbReference type="InterPro" id="IPR009061">
    <property type="entry name" value="DNA-bd_dom_put_sf"/>
</dbReference>
<evidence type="ECO:0000259" key="1">
    <source>
        <dbReference type="Pfam" id="PF12728"/>
    </source>
</evidence>
<comment type="caution">
    <text evidence="2">The sequence shown here is derived from an EMBL/GenBank/DDBJ whole genome shotgun (WGS) entry which is preliminary data.</text>
</comment>
<evidence type="ECO:0000313" key="3">
    <source>
        <dbReference type="Proteomes" id="UP001204524"/>
    </source>
</evidence>
<feature type="domain" description="Helix-turn-helix" evidence="1">
    <location>
        <begin position="67"/>
        <end position="115"/>
    </location>
</feature>
<dbReference type="InterPro" id="IPR041657">
    <property type="entry name" value="HTH_17"/>
</dbReference>
<name>A0ABT1KRE5_9ACTN</name>
<evidence type="ECO:0000313" key="2">
    <source>
        <dbReference type="EMBL" id="MCP3420313.1"/>
    </source>
</evidence>
<organism evidence="2 3">
    <name type="scientific">Nocardioides pinisoli</name>
    <dbReference type="NCBI Taxonomy" id="2950279"/>
    <lineage>
        <taxon>Bacteria</taxon>
        <taxon>Bacillati</taxon>
        <taxon>Actinomycetota</taxon>
        <taxon>Actinomycetes</taxon>
        <taxon>Propionibacteriales</taxon>
        <taxon>Nocardioidaceae</taxon>
        <taxon>Nocardioides</taxon>
    </lineage>
</organism>
<keyword evidence="3" id="KW-1185">Reference proteome</keyword>
<dbReference type="EMBL" id="JANARS010000001">
    <property type="protein sequence ID" value="MCP3420313.1"/>
    <property type="molecule type" value="Genomic_DNA"/>
</dbReference>
<dbReference type="Proteomes" id="UP001204524">
    <property type="component" value="Unassembled WGS sequence"/>
</dbReference>
<protein>
    <submittedName>
        <fullName evidence="2">Helix-turn-helix domain-containing protein</fullName>
    </submittedName>
</protein>